<protein>
    <submittedName>
        <fullName evidence="2">Uncharacterized protein</fullName>
    </submittedName>
</protein>
<dbReference type="AlphaFoldDB" id="A0A4R4TJZ6"/>
<accession>A0A4R4TJZ6</accession>
<sequence>MSRWFSARGSAPLTACAVHFTDPSGHHPVGQDGTGIAAPESDTSENSWSGANTLGQPATR</sequence>
<gene>
    <name evidence="2" type="ORF">E1283_08880</name>
</gene>
<evidence type="ECO:0000256" key="1">
    <source>
        <dbReference type="SAM" id="MobiDB-lite"/>
    </source>
</evidence>
<dbReference type="EMBL" id="SMKI01000068">
    <property type="protein sequence ID" value="TDC76806.1"/>
    <property type="molecule type" value="Genomic_DNA"/>
</dbReference>
<dbReference type="Proteomes" id="UP000295345">
    <property type="component" value="Unassembled WGS sequence"/>
</dbReference>
<organism evidence="2 3">
    <name type="scientific">Streptomyces hainanensis</name>
    <dbReference type="NCBI Taxonomy" id="402648"/>
    <lineage>
        <taxon>Bacteria</taxon>
        <taxon>Bacillati</taxon>
        <taxon>Actinomycetota</taxon>
        <taxon>Actinomycetes</taxon>
        <taxon>Kitasatosporales</taxon>
        <taxon>Streptomycetaceae</taxon>
        <taxon>Streptomyces</taxon>
    </lineage>
</organism>
<reference evidence="2 3" key="1">
    <citation type="submission" date="2019-03" db="EMBL/GenBank/DDBJ databases">
        <title>Draft genome sequences of novel Actinobacteria.</title>
        <authorList>
            <person name="Sahin N."/>
            <person name="Ay H."/>
            <person name="Saygin H."/>
        </authorList>
    </citation>
    <scope>NUCLEOTIDE SEQUENCE [LARGE SCALE GENOMIC DNA]</scope>
    <source>
        <strain evidence="2 3">DSM 41900</strain>
    </source>
</reference>
<evidence type="ECO:0000313" key="3">
    <source>
        <dbReference type="Proteomes" id="UP000295345"/>
    </source>
</evidence>
<proteinExistence type="predicted"/>
<keyword evidence="3" id="KW-1185">Reference proteome</keyword>
<feature type="compositionally biased region" description="Polar residues" evidence="1">
    <location>
        <begin position="44"/>
        <end position="60"/>
    </location>
</feature>
<comment type="caution">
    <text evidence="2">The sequence shown here is derived from an EMBL/GenBank/DDBJ whole genome shotgun (WGS) entry which is preliminary data.</text>
</comment>
<name>A0A4R4TJZ6_9ACTN</name>
<evidence type="ECO:0000313" key="2">
    <source>
        <dbReference type="EMBL" id="TDC76806.1"/>
    </source>
</evidence>
<feature type="region of interest" description="Disordered" evidence="1">
    <location>
        <begin position="20"/>
        <end position="60"/>
    </location>
</feature>